<dbReference type="Proteomes" id="UP000035740">
    <property type="component" value="Unassembled WGS sequence"/>
</dbReference>
<protein>
    <submittedName>
        <fullName evidence="1">Uncharacterized protein</fullName>
    </submittedName>
</protein>
<dbReference type="EMBL" id="KQ103381">
    <property type="protein sequence ID" value="KMS93373.1"/>
    <property type="molecule type" value="Genomic_DNA"/>
</dbReference>
<organism evidence="1 2">
    <name type="scientific">Beta vulgaris subsp. vulgaris</name>
    <name type="common">Beet</name>
    <dbReference type="NCBI Taxonomy" id="3555"/>
    <lineage>
        <taxon>Eukaryota</taxon>
        <taxon>Viridiplantae</taxon>
        <taxon>Streptophyta</taxon>
        <taxon>Embryophyta</taxon>
        <taxon>Tracheophyta</taxon>
        <taxon>Spermatophyta</taxon>
        <taxon>Magnoliopsida</taxon>
        <taxon>eudicotyledons</taxon>
        <taxon>Gunneridae</taxon>
        <taxon>Pentapetalae</taxon>
        <taxon>Caryophyllales</taxon>
        <taxon>Chenopodiaceae</taxon>
        <taxon>Betoideae</taxon>
        <taxon>Beta</taxon>
    </lineage>
</organism>
<keyword evidence="2" id="KW-1185">Reference proteome</keyword>
<sequence length="20" mass="2257">RLGLGMKSDDHFIGDLYCCL</sequence>
<accession>A0A0J8B0E0</accession>
<evidence type="ECO:0000313" key="2">
    <source>
        <dbReference type="Proteomes" id="UP000035740"/>
    </source>
</evidence>
<feature type="non-terminal residue" evidence="1">
    <location>
        <position position="1"/>
    </location>
</feature>
<dbReference type="AlphaFoldDB" id="A0A0J8B0E0"/>
<proteinExistence type="predicted"/>
<dbReference type="Gramene" id="KMS93373">
    <property type="protein sequence ID" value="KMS93373"/>
    <property type="gene ID" value="BVRB_032140"/>
</dbReference>
<evidence type="ECO:0000313" key="1">
    <source>
        <dbReference type="EMBL" id="KMS93373.1"/>
    </source>
</evidence>
<reference evidence="1 2" key="1">
    <citation type="journal article" date="2014" name="Nature">
        <title>The genome of the recently domesticated crop plant sugar beet (Beta vulgaris).</title>
        <authorList>
            <person name="Dohm J.C."/>
            <person name="Minoche A.E."/>
            <person name="Holtgrawe D."/>
            <person name="Capella-Gutierrez S."/>
            <person name="Zakrzewski F."/>
            <person name="Tafer H."/>
            <person name="Rupp O."/>
            <person name="Sorensen T.R."/>
            <person name="Stracke R."/>
            <person name="Reinhardt R."/>
            <person name="Goesmann A."/>
            <person name="Kraft T."/>
            <person name="Schulz B."/>
            <person name="Stadler P.F."/>
            <person name="Schmidt T."/>
            <person name="Gabaldon T."/>
            <person name="Lehrach H."/>
            <person name="Weisshaar B."/>
            <person name="Himmelbauer H."/>
        </authorList>
    </citation>
    <scope>NUCLEOTIDE SEQUENCE [LARGE SCALE GENOMIC DNA]</scope>
    <source>
        <tissue evidence="1">Taproot</tissue>
    </source>
</reference>
<gene>
    <name evidence="1" type="ORF">BVRB_032140</name>
</gene>
<name>A0A0J8B0E0_BETVV</name>